<protein>
    <submittedName>
        <fullName evidence="1">Uncharacterized protein</fullName>
    </submittedName>
</protein>
<reference evidence="1" key="2">
    <citation type="submission" date="2023-05" db="EMBL/GenBank/DDBJ databases">
        <authorList>
            <consortium name="Lawrence Berkeley National Laboratory"/>
            <person name="Steindorff A."/>
            <person name="Hensen N."/>
            <person name="Bonometti L."/>
            <person name="Westerberg I."/>
            <person name="Brannstrom I.O."/>
            <person name="Guillou S."/>
            <person name="Cros-Aarteil S."/>
            <person name="Calhoun S."/>
            <person name="Haridas S."/>
            <person name="Kuo A."/>
            <person name="Mondo S."/>
            <person name="Pangilinan J."/>
            <person name="Riley R."/>
            <person name="Labutti K."/>
            <person name="Andreopoulos B."/>
            <person name="Lipzen A."/>
            <person name="Chen C."/>
            <person name="Yanf M."/>
            <person name="Daum C."/>
            <person name="Ng V."/>
            <person name="Clum A."/>
            <person name="Ohm R."/>
            <person name="Martin F."/>
            <person name="Silar P."/>
            <person name="Natvig D."/>
            <person name="Lalanne C."/>
            <person name="Gautier V."/>
            <person name="Ament-Velasquez S.L."/>
            <person name="Kruys A."/>
            <person name="Hutchinson M.I."/>
            <person name="Powell A.J."/>
            <person name="Barry K."/>
            <person name="Miller A.N."/>
            <person name="Grigoriev I.V."/>
            <person name="Debuchy R."/>
            <person name="Gladieux P."/>
            <person name="Thoren M.H."/>
            <person name="Johannesson H."/>
        </authorList>
    </citation>
    <scope>NUCLEOTIDE SEQUENCE</scope>
    <source>
        <strain evidence="1">PSN309</strain>
    </source>
</reference>
<evidence type="ECO:0000313" key="2">
    <source>
        <dbReference type="Proteomes" id="UP001302126"/>
    </source>
</evidence>
<name>A0AAN7AIS6_9PEZI</name>
<reference evidence="1" key="1">
    <citation type="journal article" date="2023" name="Mol. Phylogenet. Evol.">
        <title>Genome-scale phylogeny and comparative genomics of the fungal order Sordariales.</title>
        <authorList>
            <person name="Hensen N."/>
            <person name="Bonometti L."/>
            <person name="Westerberg I."/>
            <person name="Brannstrom I.O."/>
            <person name="Guillou S."/>
            <person name="Cros-Aarteil S."/>
            <person name="Calhoun S."/>
            <person name="Haridas S."/>
            <person name="Kuo A."/>
            <person name="Mondo S."/>
            <person name="Pangilinan J."/>
            <person name="Riley R."/>
            <person name="LaButti K."/>
            <person name="Andreopoulos B."/>
            <person name="Lipzen A."/>
            <person name="Chen C."/>
            <person name="Yan M."/>
            <person name="Daum C."/>
            <person name="Ng V."/>
            <person name="Clum A."/>
            <person name="Steindorff A."/>
            <person name="Ohm R.A."/>
            <person name="Martin F."/>
            <person name="Silar P."/>
            <person name="Natvig D.O."/>
            <person name="Lalanne C."/>
            <person name="Gautier V."/>
            <person name="Ament-Velasquez S.L."/>
            <person name="Kruys A."/>
            <person name="Hutchinson M.I."/>
            <person name="Powell A.J."/>
            <person name="Barry K."/>
            <person name="Miller A.N."/>
            <person name="Grigoriev I.V."/>
            <person name="Debuchy R."/>
            <person name="Gladieux P."/>
            <person name="Hiltunen Thoren M."/>
            <person name="Johannesson H."/>
        </authorList>
    </citation>
    <scope>NUCLEOTIDE SEQUENCE</scope>
    <source>
        <strain evidence="1">PSN309</strain>
    </source>
</reference>
<feature type="non-terminal residue" evidence="1">
    <location>
        <position position="93"/>
    </location>
</feature>
<comment type="caution">
    <text evidence="1">The sequence shown here is derived from an EMBL/GenBank/DDBJ whole genome shotgun (WGS) entry which is preliminary data.</text>
</comment>
<evidence type="ECO:0000313" key="1">
    <source>
        <dbReference type="EMBL" id="KAK4187507.1"/>
    </source>
</evidence>
<proteinExistence type="predicted"/>
<organism evidence="1 2">
    <name type="scientific">Podospora australis</name>
    <dbReference type="NCBI Taxonomy" id="1536484"/>
    <lineage>
        <taxon>Eukaryota</taxon>
        <taxon>Fungi</taxon>
        <taxon>Dikarya</taxon>
        <taxon>Ascomycota</taxon>
        <taxon>Pezizomycotina</taxon>
        <taxon>Sordariomycetes</taxon>
        <taxon>Sordariomycetidae</taxon>
        <taxon>Sordariales</taxon>
        <taxon>Podosporaceae</taxon>
        <taxon>Podospora</taxon>
    </lineage>
</organism>
<sequence length="93" mass="9927">TIPTTITTERATLDKSCTFTGTQTWYSTSGCDLTCSKGFCIMDAAVTRSCGCPSIEITTTTITICPTRTPCYQCTTGWGTFSVYLPCPTSVAP</sequence>
<dbReference type="AlphaFoldDB" id="A0AAN7AIS6"/>
<feature type="non-terminal residue" evidence="1">
    <location>
        <position position="1"/>
    </location>
</feature>
<keyword evidence="2" id="KW-1185">Reference proteome</keyword>
<gene>
    <name evidence="1" type="ORF">QBC35DRAFT_356484</name>
</gene>
<accession>A0AAN7AIS6</accession>
<dbReference type="Proteomes" id="UP001302126">
    <property type="component" value="Unassembled WGS sequence"/>
</dbReference>
<dbReference type="EMBL" id="MU864401">
    <property type="protein sequence ID" value="KAK4187507.1"/>
    <property type="molecule type" value="Genomic_DNA"/>
</dbReference>